<name>A0ABX8H6P7_9BACL</name>
<keyword evidence="3" id="KW-1185">Reference proteome</keyword>
<evidence type="ECO:0000313" key="3">
    <source>
        <dbReference type="Proteomes" id="UP000683429"/>
    </source>
</evidence>
<feature type="domain" description="HTH-like" evidence="1">
    <location>
        <begin position="30"/>
        <end position="87"/>
    </location>
</feature>
<evidence type="ECO:0000313" key="2">
    <source>
        <dbReference type="EMBL" id="QWU13267.1"/>
    </source>
</evidence>
<protein>
    <submittedName>
        <fullName evidence="2">IS3 family transposase</fullName>
    </submittedName>
</protein>
<reference evidence="2 3" key="1">
    <citation type="submission" date="2021-06" db="EMBL/GenBank/DDBJ databases">
        <title>Whole genome sequence of Paenibacillus sophorae DSM23020 for comparative genomics.</title>
        <authorList>
            <person name="Kim M.-J."/>
            <person name="Lee G."/>
            <person name="Shin J.-H."/>
        </authorList>
    </citation>
    <scope>NUCLEOTIDE SEQUENCE [LARGE SCALE GENOMIC DNA]</scope>
    <source>
        <strain evidence="2 3">DSM 23020</strain>
    </source>
</reference>
<gene>
    <name evidence="2" type="ORF">KP014_14715</name>
</gene>
<dbReference type="PANTHER" id="PTHR46889">
    <property type="entry name" value="TRANSPOSASE INSF FOR INSERTION SEQUENCE IS3B-RELATED"/>
    <property type="match status" value="1"/>
</dbReference>
<dbReference type="PANTHER" id="PTHR46889:SF4">
    <property type="entry name" value="TRANSPOSASE INSO FOR INSERTION SEQUENCE ELEMENT IS911B-RELATED"/>
    <property type="match status" value="1"/>
</dbReference>
<dbReference type="InterPro" id="IPR050900">
    <property type="entry name" value="Transposase_IS3/IS150/IS904"/>
</dbReference>
<sequence length="139" mass="16473">MQLLCETAKIPRSSYYKWLNRRPSSREQENEELTLVMMSIYEKVERIFGYRQLTLHLREQTGKTINPKRVYRLMKVKGIQSVIRRKKKRYAHSTPQQVTENVLNRNFHAAAPNEKWVTDVTEFSCTQELKPAPPACWFG</sequence>
<dbReference type="EMBL" id="CP076607">
    <property type="protein sequence ID" value="QWU13267.1"/>
    <property type="molecule type" value="Genomic_DNA"/>
</dbReference>
<dbReference type="RefSeq" id="WP_139210654.1">
    <property type="nucleotide sequence ID" value="NZ_CP076607.1"/>
</dbReference>
<proteinExistence type="predicted"/>
<accession>A0ABX8H6P7</accession>
<dbReference type="Pfam" id="PF13276">
    <property type="entry name" value="HTH_21"/>
    <property type="match status" value="1"/>
</dbReference>
<dbReference type="Proteomes" id="UP000683429">
    <property type="component" value="Chromosome"/>
</dbReference>
<organism evidence="2 3">
    <name type="scientific">Paenibacillus sophorae</name>
    <dbReference type="NCBI Taxonomy" id="1333845"/>
    <lineage>
        <taxon>Bacteria</taxon>
        <taxon>Bacillati</taxon>
        <taxon>Bacillota</taxon>
        <taxon>Bacilli</taxon>
        <taxon>Bacillales</taxon>
        <taxon>Paenibacillaceae</taxon>
        <taxon>Paenibacillus</taxon>
    </lineage>
</organism>
<dbReference type="InterPro" id="IPR025948">
    <property type="entry name" value="HTH-like_dom"/>
</dbReference>
<evidence type="ECO:0000259" key="1">
    <source>
        <dbReference type="Pfam" id="PF13276"/>
    </source>
</evidence>